<dbReference type="AlphaFoldDB" id="A0A2V1K5P3"/>
<keyword evidence="2" id="KW-1185">Reference proteome</keyword>
<accession>A0A2V1K5P3</accession>
<proteinExistence type="predicted"/>
<gene>
    <name evidence="1" type="ORF">DD235_01525</name>
</gene>
<dbReference type="EMBL" id="QETA01000001">
    <property type="protein sequence ID" value="PWF24887.1"/>
    <property type="molecule type" value="Genomic_DNA"/>
</dbReference>
<evidence type="ECO:0000313" key="1">
    <source>
        <dbReference type="EMBL" id="PWF24887.1"/>
    </source>
</evidence>
<name>A0A2V1K5P3_9BURK</name>
<dbReference type="Proteomes" id="UP000245212">
    <property type="component" value="Unassembled WGS sequence"/>
</dbReference>
<reference evidence="2" key="1">
    <citation type="submission" date="2018-05" db="EMBL/GenBank/DDBJ databases">
        <authorList>
            <person name="Li Y."/>
        </authorList>
    </citation>
    <scope>NUCLEOTIDE SEQUENCE [LARGE SCALE GENOMIC DNA]</scope>
    <source>
        <strain evidence="2">3d-2-2</strain>
    </source>
</reference>
<sequence length="140" mass="15401">MHAQQTANHLCNIVRTAADFSQAWNAFFELAEKTDFIRRSQPVAFPALPDLIDTIGKDMMTRPDAVTRVPLVLRYADTGLHHGFLSAAGHPGAFMYFKEDDVGMVGISLMPGGRTLFTRFSLARLRPGSHLMADAGTSLH</sequence>
<dbReference type="RefSeq" id="WP_109060290.1">
    <property type="nucleotide sequence ID" value="NZ_QETA01000001.1"/>
</dbReference>
<evidence type="ECO:0000313" key="2">
    <source>
        <dbReference type="Proteomes" id="UP000245212"/>
    </source>
</evidence>
<organism evidence="1 2">
    <name type="scientific">Corticimicrobacter populi</name>
    <dbReference type="NCBI Taxonomy" id="2175229"/>
    <lineage>
        <taxon>Bacteria</taxon>
        <taxon>Pseudomonadati</taxon>
        <taxon>Pseudomonadota</taxon>
        <taxon>Betaproteobacteria</taxon>
        <taxon>Burkholderiales</taxon>
        <taxon>Alcaligenaceae</taxon>
        <taxon>Corticimicrobacter</taxon>
    </lineage>
</organism>
<protein>
    <submittedName>
        <fullName evidence="1">Uncharacterized protein</fullName>
    </submittedName>
</protein>
<comment type="caution">
    <text evidence="1">The sequence shown here is derived from an EMBL/GenBank/DDBJ whole genome shotgun (WGS) entry which is preliminary data.</text>
</comment>